<name>A0ABV8AU56_9BACT</name>
<evidence type="ECO:0000259" key="2">
    <source>
        <dbReference type="PROSITE" id="PS50943"/>
    </source>
</evidence>
<keyword evidence="1" id="KW-0238">DNA-binding</keyword>
<dbReference type="RefSeq" id="WP_377906868.1">
    <property type="nucleotide sequence ID" value="NZ_JBHRZS010000007.1"/>
</dbReference>
<protein>
    <submittedName>
        <fullName evidence="3">Helix-turn-helix transcriptional regulator</fullName>
    </submittedName>
</protein>
<feature type="domain" description="HTH cro/C1-type" evidence="2">
    <location>
        <begin position="5"/>
        <end position="59"/>
    </location>
</feature>
<keyword evidence="4" id="KW-1185">Reference proteome</keyword>
<organism evidence="3 4">
    <name type="scientific">Algoriphagus namhaensis</name>
    <dbReference type="NCBI Taxonomy" id="915353"/>
    <lineage>
        <taxon>Bacteria</taxon>
        <taxon>Pseudomonadati</taxon>
        <taxon>Bacteroidota</taxon>
        <taxon>Cytophagia</taxon>
        <taxon>Cytophagales</taxon>
        <taxon>Cyclobacteriaceae</taxon>
        <taxon>Algoriphagus</taxon>
    </lineage>
</organism>
<dbReference type="Pfam" id="PF01381">
    <property type="entry name" value="HTH_3"/>
    <property type="match status" value="1"/>
</dbReference>
<dbReference type="SUPFAM" id="SSF47413">
    <property type="entry name" value="lambda repressor-like DNA-binding domains"/>
    <property type="match status" value="1"/>
</dbReference>
<dbReference type="InterPro" id="IPR010982">
    <property type="entry name" value="Lambda_DNA-bd_dom_sf"/>
</dbReference>
<dbReference type="CDD" id="cd00093">
    <property type="entry name" value="HTH_XRE"/>
    <property type="match status" value="1"/>
</dbReference>
<dbReference type="EMBL" id="JBHRZS010000007">
    <property type="protein sequence ID" value="MFC3881522.1"/>
    <property type="molecule type" value="Genomic_DNA"/>
</dbReference>
<proteinExistence type="predicted"/>
<evidence type="ECO:0000313" key="4">
    <source>
        <dbReference type="Proteomes" id="UP001595805"/>
    </source>
</evidence>
<sequence length="66" mass="7566">MKNSLKVERAKKNYTQQDLAELIQVSRQTINGIESGKYVPSTVLALKIARVFEIPVEEIFQLDEED</sequence>
<evidence type="ECO:0000313" key="3">
    <source>
        <dbReference type="EMBL" id="MFC3881522.1"/>
    </source>
</evidence>
<dbReference type="SMART" id="SM00530">
    <property type="entry name" value="HTH_XRE"/>
    <property type="match status" value="1"/>
</dbReference>
<comment type="caution">
    <text evidence="3">The sequence shown here is derived from an EMBL/GenBank/DDBJ whole genome shotgun (WGS) entry which is preliminary data.</text>
</comment>
<dbReference type="PANTHER" id="PTHR46558:SF11">
    <property type="entry name" value="HTH-TYPE TRANSCRIPTIONAL REGULATOR XRE"/>
    <property type="match status" value="1"/>
</dbReference>
<dbReference type="PROSITE" id="PS50943">
    <property type="entry name" value="HTH_CROC1"/>
    <property type="match status" value="1"/>
</dbReference>
<dbReference type="Gene3D" id="1.10.260.40">
    <property type="entry name" value="lambda repressor-like DNA-binding domains"/>
    <property type="match status" value="1"/>
</dbReference>
<dbReference type="InterPro" id="IPR001387">
    <property type="entry name" value="Cro/C1-type_HTH"/>
</dbReference>
<gene>
    <name evidence="3" type="ORF">ACFOSV_15110</name>
</gene>
<accession>A0ABV8AU56</accession>
<evidence type="ECO:0000256" key="1">
    <source>
        <dbReference type="ARBA" id="ARBA00023125"/>
    </source>
</evidence>
<dbReference type="PANTHER" id="PTHR46558">
    <property type="entry name" value="TRACRIPTIONAL REGULATORY PROTEIN-RELATED-RELATED"/>
    <property type="match status" value="1"/>
</dbReference>
<dbReference type="Proteomes" id="UP001595805">
    <property type="component" value="Unassembled WGS sequence"/>
</dbReference>
<reference evidence="4" key="1">
    <citation type="journal article" date="2019" name="Int. J. Syst. Evol. Microbiol.">
        <title>The Global Catalogue of Microorganisms (GCM) 10K type strain sequencing project: providing services to taxonomists for standard genome sequencing and annotation.</title>
        <authorList>
            <consortium name="The Broad Institute Genomics Platform"/>
            <consortium name="The Broad Institute Genome Sequencing Center for Infectious Disease"/>
            <person name="Wu L."/>
            <person name="Ma J."/>
        </authorList>
    </citation>
    <scope>NUCLEOTIDE SEQUENCE [LARGE SCALE GENOMIC DNA]</scope>
    <source>
        <strain evidence="4">CCUG 60523</strain>
    </source>
</reference>